<dbReference type="AlphaFoldDB" id="A0AAW1QC20"/>
<protein>
    <recommendedName>
        <fullName evidence="3">F-box domain-containing protein</fullName>
    </recommendedName>
</protein>
<evidence type="ECO:0008006" key="3">
    <source>
        <dbReference type="Google" id="ProtNLM"/>
    </source>
</evidence>
<proteinExistence type="predicted"/>
<evidence type="ECO:0000313" key="1">
    <source>
        <dbReference type="EMBL" id="KAK9818284.1"/>
    </source>
</evidence>
<comment type="caution">
    <text evidence="1">The sequence shown here is derived from an EMBL/GenBank/DDBJ whole genome shotgun (WGS) entry which is preliminary data.</text>
</comment>
<dbReference type="Proteomes" id="UP001489004">
    <property type="component" value="Unassembled WGS sequence"/>
</dbReference>
<gene>
    <name evidence="1" type="ORF">WJX72_010095</name>
</gene>
<accession>A0AAW1QC20</accession>
<sequence>MQSLPDSLLCEVFAKVPLSRAKVQATLVSKAFNTALHQPAAHSQATWKADEWLNYVPSLPIPVLKLALEYDRKCPRLPNTVHTLHLVAGASLVQHSCPAVEHLTWYLDEADMPSQVAVPGLFPNLRTPVPWLFPNLRTLALEGTPDFGDYEYMDGPFATACKGLHCLKHLKEFTYSGCVPIDISLPKDCVVRLSRVDSVSNADPDDPDANHVDLPHSVTSAIIDLTYAVWSSEVDLSWFAQFGSLQQLTLLLFEAKPWAVVNFEALPAAVTEVNIASGDRCNGFTPSYVQTQATYVPRLKAVGCHKFMDTFMGTLVVSRETSV</sequence>
<evidence type="ECO:0000313" key="2">
    <source>
        <dbReference type="Proteomes" id="UP001489004"/>
    </source>
</evidence>
<reference evidence="1 2" key="1">
    <citation type="journal article" date="2024" name="Nat. Commun.">
        <title>Phylogenomics reveals the evolutionary origins of lichenization in chlorophyte algae.</title>
        <authorList>
            <person name="Puginier C."/>
            <person name="Libourel C."/>
            <person name="Otte J."/>
            <person name="Skaloud P."/>
            <person name="Haon M."/>
            <person name="Grisel S."/>
            <person name="Petersen M."/>
            <person name="Berrin J.G."/>
            <person name="Delaux P.M."/>
            <person name="Dal Grande F."/>
            <person name="Keller J."/>
        </authorList>
    </citation>
    <scope>NUCLEOTIDE SEQUENCE [LARGE SCALE GENOMIC DNA]</scope>
    <source>
        <strain evidence="1 2">SAG 2043</strain>
    </source>
</reference>
<name>A0AAW1QC20_9CHLO</name>
<dbReference type="EMBL" id="JALJOR010000004">
    <property type="protein sequence ID" value="KAK9818284.1"/>
    <property type="molecule type" value="Genomic_DNA"/>
</dbReference>
<keyword evidence="2" id="KW-1185">Reference proteome</keyword>
<organism evidence="1 2">
    <name type="scientific">[Myrmecia] bisecta</name>
    <dbReference type="NCBI Taxonomy" id="41462"/>
    <lineage>
        <taxon>Eukaryota</taxon>
        <taxon>Viridiplantae</taxon>
        <taxon>Chlorophyta</taxon>
        <taxon>core chlorophytes</taxon>
        <taxon>Trebouxiophyceae</taxon>
        <taxon>Trebouxiales</taxon>
        <taxon>Trebouxiaceae</taxon>
        <taxon>Myrmecia</taxon>
    </lineage>
</organism>